<accession>A0A1R2AWK5</accession>
<name>A0A1R2AWK5_9CILI</name>
<keyword evidence="1" id="KW-0812">Transmembrane</keyword>
<protein>
    <submittedName>
        <fullName evidence="2">Uncharacterized protein</fullName>
    </submittedName>
</protein>
<comment type="caution">
    <text evidence="2">The sequence shown here is derived from an EMBL/GenBank/DDBJ whole genome shotgun (WGS) entry which is preliminary data.</text>
</comment>
<reference evidence="2 3" key="1">
    <citation type="submission" date="2016-11" db="EMBL/GenBank/DDBJ databases">
        <title>The macronuclear genome of Stentor coeruleus: a giant cell with tiny introns.</title>
        <authorList>
            <person name="Slabodnick M."/>
            <person name="Ruby J.G."/>
            <person name="Reiff S.B."/>
            <person name="Swart E.C."/>
            <person name="Gosai S."/>
            <person name="Prabakaran S."/>
            <person name="Witkowska E."/>
            <person name="Larue G.E."/>
            <person name="Fisher S."/>
            <person name="Freeman R.M."/>
            <person name="Gunawardena J."/>
            <person name="Chu W."/>
            <person name="Stover N.A."/>
            <person name="Gregory B.D."/>
            <person name="Nowacki M."/>
            <person name="Derisi J."/>
            <person name="Roy S.W."/>
            <person name="Marshall W.F."/>
            <person name="Sood P."/>
        </authorList>
    </citation>
    <scope>NUCLEOTIDE SEQUENCE [LARGE SCALE GENOMIC DNA]</scope>
    <source>
        <strain evidence="2">WM001</strain>
    </source>
</reference>
<evidence type="ECO:0000313" key="3">
    <source>
        <dbReference type="Proteomes" id="UP000187209"/>
    </source>
</evidence>
<dbReference type="EMBL" id="MPUH01001276">
    <property type="protein sequence ID" value="OMJ68825.1"/>
    <property type="molecule type" value="Genomic_DNA"/>
</dbReference>
<dbReference type="Proteomes" id="UP000187209">
    <property type="component" value="Unassembled WGS sequence"/>
</dbReference>
<evidence type="ECO:0000313" key="2">
    <source>
        <dbReference type="EMBL" id="OMJ68825.1"/>
    </source>
</evidence>
<organism evidence="2 3">
    <name type="scientific">Stentor coeruleus</name>
    <dbReference type="NCBI Taxonomy" id="5963"/>
    <lineage>
        <taxon>Eukaryota</taxon>
        <taxon>Sar</taxon>
        <taxon>Alveolata</taxon>
        <taxon>Ciliophora</taxon>
        <taxon>Postciliodesmatophora</taxon>
        <taxon>Heterotrichea</taxon>
        <taxon>Heterotrichida</taxon>
        <taxon>Stentoridae</taxon>
        <taxon>Stentor</taxon>
    </lineage>
</organism>
<sequence>MLLVILSIAWAFDVIDVKVANDHGVLSLSSGCQAFHLGINFQRTEVHFWPNSDGKISWIHYSDILYEKCDNKCPSDSVLCGEISESTTSEVIIGACVGDLYIYVKTTAKASLTIASNYLDEKCDHIVENLYTKCGSMNYEECDKCGDDCRLAECIREKRSNEDEKLIMSLCLPYNVSDDELNSRCSGHINVDSGKWKKDCSDSIYIGSIGAGTIIALVIIMMAFFGFVGVVTWYNLKIKTTGHPPITCPRFCPEILFPRANVERRMRTEESTYRPPEIALQVRKK</sequence>
<proteinExistence type="predicted"/>
<keyword evidence="1" id="KW-1133">Transmembrane helix</keyword>
<dbReference type="OrthoDB" id="318821at2759"/>
<keyword evidence="1" id="KW-0472">Membrane</keyword>
<feature type="transmembrane region" description="Helical" evidence="1">
    <location>
        <begin position="204"/>
        <end position="234"/>
    </location>
</feature>
<keyword evidence="3" id="KW-1185">Reference proteome</keyword>
<dbReference type="AlphaFoldDB" id="A0A1R2AWK5"/>
<evidence type="ECO:0000256" key="1">
    <source>
        <dbReference type="SAM" id="Phobius"/>
    </source>
</evidence>
<gene>
    <name evidence="2" type="ORF">SteCoe_33619</name>
</gene>